<gene>
    <name evidence="1" type="ORF">STAS_19788</name>
</gene>
<dbReference type="EMBL" id="BKCP01006515">
    <property type="protein sequence ID" value="GER42959.1"/>
    <property type="molecule type" value="Genomic_DNA"/>
</dbReference>
<name>A0A5A7QCK0_STRAF</name>
<evidence type="ECO:0000313" key="1">
    <source>
        <dbReference type="EMBL" id="GER42959.1"/>
    </source>
</evidence>
<sequence>METGNTRQLNLNPILEQTEMEIGNTSSQLVDVNVQNGTIGERLVQSRKKVNLRKPRLGLRSKWMEEAEVRAMAKSEWQDPVDEELDEILWLLKSAAGDGWKSWVRGVGVKTATSRPLGSDDDLRTLGPDNDLKILGSDDDLETLGFGDNLRILGFDDDLSILGSDDDHRTLGFGDDLRILGSNNDLGPWSLATTSGPESGPSNLGTISGPSGLAKTSGFSGILCGTLLVRQELNEVLVLNVLGLNVLGLNVLGLKVLGLNVLGLKVLDLNMLGLNMLNQGWQLEYRCNVGGSSAHPSREADELVLTSARPSREAHQLILAGKLMSSSSDCSA</sequence>
<accession>A0A5A7QCK0</accession>
<evidence type="ECO:0000313" key="2">
    <source>
        <dbReference type="Proteomes" id="UP000325081"/>
    </source>
</evidence>
<protein>
    <submittedName>
        <fullName evidence="1">S-layer-RTX protein</fullName>
    </submittedName>
</protein>
<reference evidence="2" key="1">
    <citation type="journal article" date="2019" name="Curr. Biol.">
        <title>Genome Sequence of Striga asiatica Provides Insight into the Evolution of Plant Parasitism.</title>
        <authorList>
            <person name="Yoshida S."/>
            <person name="Kim S."/>
            <person name="Wafula E.K."/>
            <person name="Tanskanen J."/>
            <person name="Kim Y.M."/>
            <person name="Honaas L."/>
            <person name="Yang Z."/>
            <person name="Spallek T."/>
            <person name="Conn C.E."/>
            <person name="Ichihashi Y."/>
            <person name="Cheong K."/>
            <person name="Cui S."/>
            <person name="Der J.P."/>
            <person name="Gundlach H."/>
            <person name="Jiao Y."/>
            <person name="Hori C."/>
            <person name="Ishida J.K."/>
            <person name="Kasahara H."/>
            <person name="Kiba T."/>
            <person name="Kim M.S."/>
            <person name="Koo N."/>
            <person name="Laohavisit A."/>
            <person name="Lee Y.H."/>
            <person name="Lumba S."/>
            <person name="McCourt P."/>
            <person name="Mortimer J.C."/>
            <person name="Mutuku J.M."/>
            <person name="Nomura T."/>
            <person name="Sasaki-Sekimoto Y."/>
            <person name="Seto Y."/>
            <person name="Wang Y."/>
            <person name="Wakatake T."/>
            <person name="Sakakibara H."/>
            <person name="Demura T."/>
            <person name="Yamaguchi S."/>
            <person name="Yoneyama K."/>
            <person name="Manabe R.I."/>
            <person name="Nelson D.C."/>
            <person name="Schulman A.H."/>
            <person name="Timko M.P."/>
            <person name="dePamphilis C.W."/>
            <person name="Choi D."/>
            <person name="Shirasu K."/>
        </authorList>
    </citation>
    <scope>NUCLEOTIDE SEQUENCE [LARGE SCALE GENOMIC DNA]</scope>
    <source>
        <strain evidence="2">cv. UVA1</strain>
    </source>
</reference>
<comment type="caution">
    <text evidence="1">The sequence shown here is derived from an EMBL/GenBank/DDBJ whole genome shotgun (WGS) entry which is preliminary data.</text>
</comment>
<organism evidence="1 2">
    <name type="scientific">Striga asiatica</name>
    <name type="common">Asiatic witchweed</name>
    <name type="synonym">Buchnera asiatica</name>
    <dbReference type="NCBI Taxonomy" id="4170"/>
    <lineage>
        <taxon>Eukaryota</taxon>
        <taxon>Viridiplantae</taxon>
        <taxon>Streptophyta</taxon>
        <taxon>Embryophyta</taxon>
        <taxon>Tracheophyta</taxon>
        <taxon>Spermatophyta</taxon>
        <taxon>Magnoliopsida</taxon>
        <taxon>eudicotyledons</taxon>
        <taxon>Gunneridae</taxon>
        <taxon>Pentapetalae</taxon>
        <taxon>asterids</taxon>
        <taxon>lamiids</taxon>
        <taxon>Lamiales</taxon>
        <taxon>Orobanchaceae</taxon>
        <taxon>Buchnereae</taxon>
        <taxon>Striga</taxon>
    </lineage>
</organism>
<dbReference type="Proteomes" id="UP000325081">
    <property type="component" value="Unassembled WGS sequence"/>
</dbReference>
<dbReference type="AlphaFoldDB" id="A0A5A7QCK0"/>
<proteinExistence type="predicted"/>
<keyword evidence="2" id="KW-1185">Reference proteome</keyword>